<dbReference type="OrthoDB" id="47059at2759"/>
<keyword evidence="3" id="KW-1185">Reference proteome</keyword>
<dbReference type="AlphaFoldDB" id="A0A9Q0JTM4"/>
<protein>
    <submittedName>
        <fullName evidence="1">Uncharacterized protein</fullName>
    </submittedName>
</protein>
<dbReference type="EMBL" id="JAMYWD010000329">
    <property type="protein sequence ID" value="KAJ4949803.1"/>
    <property type="molecule type" value="Genomic_DNA"/>
</dbReference>
<evidence type="ECO:0000313" key="3">
    <source>
        <dbReference type="Proteomes" id="UP001141806"/>
    </source>
</evidence>
<evidence type="ECO:0000313" key="1">
    <source>
        <dbReference type="EMBL" id="KAJ4949803.1"/>
    </source>
</evidence>
<dbReference type="Proteomes" id="UP001141806">
    <property type="component" value="Unassembled WGS sequence"/>
</dbReference>
<organism evidence="1 3">
    <name type="scientific">Protea cynaroides</name>
    <dbReference type="NCBI Taxonomy" id="273540"/>
    <lineage>
        <taxon>Eukaryota</taxon>
        <taxon>Viridiplantae</taxon>
        <taxon>Streptophyta</taxon>
        <taxon>Embryophyta</taxon>
        <taxon>Tracheophyta</taxon>
        <taxon>Spermatophyta</taxon>
        <taxon>Magnoliopsida</taxon>
        <taxon>Proteales</taxon>
        <taxon>Proteaceae</taxon>
        <taxon>Protea</taxon>
    </lineage>
</organism>
<comment type="caution">
    <text evidence="1">The sequence shown here is derived from an EMBL/GenBank/DDBJ whole genome shotgun (WGS) entry which is preliminary data.</text>
</comment>
<proteinExistence type="predicted"/>
<accession>A0A9Q0JTM4</accession>
<name>A0A9Q0JTM4_9MAGN</name>
<reference evidence="1" key="1">
    <citation type="journal article" date="2023" name="Plant J.">
        <title>The genome of the king protea, Protea cynaroides.</title>
        <authorList>
            <person name="Chang J."/>
            <person name="Duong T.A."/>
            <person name="Schoeman C."/>
            <person name="Ma X."/>
            <person name="Roodt D."/>
            <person name="Barker N."/>
            <person name="Li Z."/>
            <person name="Van de Peer Y."/>
            <person name="Mizrachi E."/>
        </authorList>
    </citation>
    <scope>NUCLEOTIDE SEQUENCE</scope>
    <source>
        <tissue evidence="1">Young leaves</tissue>
    </source>
</reference>
<dbReference type="EMBL" id="JAMYWD010000001">
    <property type="protein sequence ID" value="KAJ4981826.1"/>
    <property type="molecule type" value="Genomic_DNA"/>
</dbReference>
<evidence type="ECO:0000313" key="2">
    <source>
        <dbReference type="EMBL" id="KAJ4981826.1"/>
    </source>
</evidence>
<gene>
    <name evidence="1" type="ORF">NE237_026724</name>
    <name evidence="2" type="ORF">NE237_032663</name>
</gene>
<dbReference type="Gene3D" id="1.10.510.10">
    <property type="entry name" value="Transferase(Phosphotransferase) domain 1"/>
    <property type="match status" value="1"/>
</dbReference>
<sequence>MGPNPEAPYYMNLSGWASHKRQTCMKGGYRGTPVAKSYFEGIKEYIEKTSYAPGDLDVQCTVHNGLTEAIQIATEAELAERNDVYSHGVVLLEPLSGKKALVSANDGETSLVTDWAWSLVIKGRALDVIDDDMPHWVTKTIFAVSNSSFHDPISEFISELVVPAEI</sequence>